<accession>A0A0A9B3J5</accession>
<protein>
    <submittedName>
        <fullName evidence="1">Uncharacterized protein</fullName>
    </submittedName>
</protein>
<reference evidence="1" key="2">
    <citation type="journal article" date="2015" name="Data Brief">
        <title>Shoot transcriptome of the giant reed, Arundo donax.</title>
        <authorList>
            <person name="Barrero R.A."/>
            <person name="Guerrero F.D."/>
            <person name="Moolhuijzen P."/>
            <person name="Goolsby J.A."/>
            <person name="Tidwell J."/>
            <person name="Bellgard S.E."/>
            <person name="Bellgard M.I."/>
        </authorList>
    </citation>
    <scope>NUCLEOTIDE SEQUENCE</scope>
    <source>
        <tissue evidence="1">Shoot tissue taken approximately 20 cm above the soil surface</tissue>
    </source>
</reference>
<organism evidence="1">
    <name type="scientific">Arundo donax</name>
    <name type="common">Giant reed</name>
    <name type="synonym">Donax arundinaceus</name>
    <dbReference type="NCBI Taxonomy" id="35708"/>
    <lineage>
        <taxon>Eukaryota</taxon>
        <taxon>Viridiplantae</taxon>
        <taxon>Streptophyta</taxon>
        <taxon>Embryophyta</taxon>
        <taxon>Tracheophyta</taxon>
        <taxon>Spermatophyta</taxon>
        <taxon>Magnoliopsida</taxon>
        <taxon>Liliopsida</taxon>
        <taxon>Poales</taxon>
        <taxon>Poaceae</taxon>
        <taxon>PACMAD clade</taxon>
        <taxon>Arundinoideae</taxon>
        <taxon>Arundineae</taxon>
        <taxon>Arundo</taxon>
    </lineage>
</organism>
<evidence type="ECO:0000313" key="1">
    <source>
        <dbReference type="EMBL" id="JAD56698.1"/>
    </source>
</evidence>
<sequence length="12" mass="1593">MVYLDFWIQQHL</sequence>
<reference evidence="1" key="1">
    <citation type="submission" date="2014-09" db="EMBL/GenBank/DDBJ databases">
        <authorList>
            <person name="Magalhaes I.L.F."/>
            <person name="Oliveira U."/>
            <person name="Santos F.R."/>
            <person name="Vidigal T.H.D.A."/>
            <person name="Brescovit A.D."/>
            <person name="Santos A.J."/>
        </authorList>
    </citation>
    <scope>NUCLEOTIDE SEQUENCE</scope>
    <source>
        <tissue evidence="1">Shoot tissue taken approximately 20 cm above the soil surface</tissue>
    </source>
</reference>
<proteinExistence type="predicted"/>
<dbReference type="EMBL" id="GBRH01241197">
    <property type="protein sequence ID" value="JAD56698.1"/>
    <property type="molecule type" value="Transcribed_RNA"/>
</dbReference>
<name>A0A0A9B3J5_ARUDO</name>